<evidence type="ECO:0000313" key="2">
    <source>
        <dbReference type="EMBL" id="GBN27751.1"/>
    </source>
</evidence>
<reference evidence="2 3" key="1">
    <citation type="journal article" date="2019" name="Sci. Rep.">
        <title>Orb-weaving spider Araneus ventricosus genome elucidates the spidroin gene catalogue.</title>
        <authorList>
            <person name="Kono N."/>
            <person name="Nakamura H."/>
            <person name="Ohtoshi R."/>
            <person name="Moran D.A.P."/>
            <person name="Shinohara A."/>
            <person name="Yoshida Y."/>
            <person name="Fujiwara M."/>
            <person name="Mori M."/>
            <person name="Tomita M."/>
            <person name="Arakawa K."/>
        </authorList>
    </citation>
    <scope>NUCLEOTIDE SEQUENCE [LARGE SCALE GENOMIC DNA]</scope>
</reference>
<name>A0A4Y2MKP6_ARAVE</name>
<gene>
    <name evidence="2" type="ORF">AVEN_157993_1</name>
</gene>
<keyword evidence="3" id="KW-1185">Reference proteome</keyword>
<dbReference type="AlphaFoldDB" id="A0A4Y2MKP6"/>
<evidence type="ECO:0000313" key="3">
    <source>
        <dbReference type="Proteomes" id="UP000499080"/>
    </source>
</evidence>
<organism evidence="2 3">
    <name type="scientific">Araneus ventricosus</name>
    <name type="common">Orbweaver spider</name>
    <name type="synonym">Epeira ventricosa</name>
    <dbReference type="NCBI Taxonomy" id="182803"/>
    <lineage>
        <taxon>Eukaryota</taxon>
        <taxon>Metazoa</taxon>
        <taxon>Ecdysozoa</taxon>
        <taxon>Arthropoda</taxon>
        <taxon>Chelicerata</taxon>
        <taxon>Arachnida</taxon>
        <taxon>Araneae</taxon>
        <taxon>Araneomorphae</taxon>
        <taxon>Entelegynae</taxon>
        <taxon>Araneoidea</taxon>
        <taxon>Araneidae</taxon>
        <taxon>Araneus</taxon>
    </lineage>
</organism>
<proteinExistence type="predicted"/>
<dbReference type="EMBL" id="BGPR01007552">
    <property type="protein sequence ID" value="GBN27751.1"/>
    <property type="molecule type" value="Genomic_DNA"/>
</dbReference>
<comment type="caution">
    <text evidence="2">The sequence shown here is derived from an EMBL/GenBank/DDBJ whole genome shotgun (WGS) entry which is preliminary data.</text>
</comment>
<accession>A0A4Y2MKP6</accession>
<sequence length="106" mass="12080">MHADEIRCYKKFQFSLLGETRDSTLQVRWRLAGDTKTSRRELRIPVCSPKKLHDFDRRERFANLSSCSKNPVPNGKAAASEPEGSNFETLTADSTEDPPHTWSVAR</sequence>
<feature type="region of interest" description="Disordered" evidence="1">
    <location>
        <begin position="66"/>
        <end position="106"/>
    </location>
</feature>
<evidence type="ECO:0000256" key="1">
    <source>
        <dbReference type="SAM" id="MobiDB-lite"/>
    </source>
</evidence>
<protein>
    <submittedName>
        <fullName evidence="2">Uncharacterized protein</fullName>
    </submittedName>
</protein>
<dbReference type="Proteomes" id="UP000499080">
    <property type="component" value="Unassembled WGS sequence"/>
</dbReference>